<accession>A0A915C4D5</accession>
<protein>
    <submittedName>
        <fullName evidence="2">Uncharacterized protein</fullName>
    </submittedName>
</protein>
<evidence type="ECO:0000313" key="2">
    <source>
        <dbReference type="WBParaSite" id="PgR085_g038_t02"/>
    </source>
</evidence>
<dbReference type="AlphaFoldDB" id="A0A915C4D5"/>
<name>A0A915C4D5_PARUN</name>
<evidence type="ECO:0000313" key="1">
    <source>
        <dbReference type="Proteomes" id="UP000887569"/>
    </source>
</evidence>
<organism evidence="1 2">
    <name type="scientific">Parascaris univalens</name>
    <name type="common">Nematode worm</name>
    <dbReference type="NCBI Taxonomy" id="6257"/>
    <lineage>
        <taxon>Eukaryota</taxon>
        <taxon>Metazoa</taxon>
        <taxon>Ecdysozoa</taxon>
        <taxon>Nematoda</taxon>
        <taxon>Chromadorea</taxon>
        <taxon>Rhabditida</taxon>
        <taxon>Spirurina</taxon>
        <taxon>Ascaridomorpha</taxon>
        <taxon>Ascaridoidea</taxon>
        <taxon>Ascarididae</taxon>
        <taxon>Parascaris</taxon>
    </lineage>
</organism>
<keyword evidence="1" id="KW-1185">Reference proteome</keyword>
<proteinExistence type="predicted"/>
<sequence>LKLTVWKVATYRFIFAFLLVEMENTTVSLLLDSLQASLVSLSADFISSIYSLPLLQRSLQKISYNPHRTKIKALHLVGISNFCTPSIIYSRYIRIMSTVCEKDATVMWIYTG</sequence>
<dbReference type="WBParaSite" id="PgR085_g038_t02">
    <property type="protein sequence ID" value="PgR085_g038_t02"/>
    <property type="gene ID" value="PgR085_g038"/>
</dbReference>
<reference evidence="2" key="1">
    <citation type="submission" date="2022-11" db="UniProtKB">
        <authorList>
            <consortium name="WormBaseParasite"/>
        </authorList>
    </citation>
    <scope>IDENTIFICATION</scope>
</reference>
<dbReference type="Proteomes" id="UP000887569">
    <property type="component" value="Unplaced"/>
</dbReference>